<evidence type="ECO:0000256" key="1">
    <source>
        <dbReference type="SAM" id="MobiDB-lite"/>
    </source>
</evidence>
<organism evidence="3 4">
    <name type="scientific">Roseivivax lentus</name>
    <dbReference type="NCBI Taxonomy" id="633194"/>
    <lineage>
        <taxon>Bacteria</taxon>
        <taxon>Pseudomonadati</taxon>
        <taxon>Pseudomonadota</taxon>
        <taxon>Alphaproteobacteria</taxon>
        <taxon>Rhodobacterales</taxon>
        <taxon>Roseobacteraceae</taxon>
        <taxon>Roseivivax</taxon>
    </lineage>
</organism>
<keyword evidence="4" id="KW-1185">Reference proteome</keyword>
<sequence length="523" mass="54257">MSIRASVLAAFVAAPAGAQEPLSVIDWLDGRDAPPVAAPVTPPPNGAPGPAQSREEPPVAASVDVPEVDAQPLDAPSVEAVGLLPAHRSGLPPSLWSASDGAALSRLVASSRADLPAIAALLNTLLLAEAHPPRGVGDGARFLAARVARLIEGGAVDPALALLERAGPQRADLFPLWLDAALLEGNPAGPCEALSQDAGLSDDLAATVYCAARQGDWPRAMLTFESARSLDLLEPRDADLLSRFLEPEFSEDLPALPPPVRPSVLQFRLFEAIGEPLPTARLPRAFAATDLGGDQGWKAQLTAAERLARAGTLSENRLLGIYSLRQPAASGGIWDRVEALQRFDIAMTARNPTSVATALTRVWPEMAAAGLLVPFATLYAERLLALPLTGDARRLAIRAGFLSPVYERAASLAPGSDAEAAFLASIARGEAPGSIPDLPHAAAIAGAFAADAAPPSGLQRHLQNGQLGEAILRAIALFAQGAAGNDAQLTDALATFRAVGLEDTARRAALQLALLDDMRGGQP</sequence>
<proteinExistence type="predicted"/>
<evidence type="ECO:0000313" key="3">
    <source>
        <dbReference type="EMBL" id="SIS78751.1"/>
    </source>
</evidence>
<protein>
    <recommendedName>
        <fullName evidence="5">Antifreeze glycopeptide polyprotein</fullName>
    </recommendedName>
</protein>
<dbReference type="AlphaFoldDB" id="A0A1N7LYG5"/>
<name>A0A1N7LYG5_9RHOB</name>
<dbReference type="RefSeq" id="WP_076446917.1">
    <property type="nucleotide sequence ID" value="NZ_FTOQ01000003.1"/>
</dbReference>
<evidence type="ECO:0008006" key="5">
    <source>
        <dbReference type="Google" id="ProtNLM"/>
    </source>
</evidence>
<gene>
    <name evidence="3" type="ORF">SAMN05421759_103262</name>
</gene>
<feature type="signal peptide" evidence="2">
    <location>
        <begin position="1"/>
        <end position="18"/>
    </location>
</feature>
<dbReference type="EMBL" id="FTOQ01000003">
    <property type="protein sequence ID" value="SIS78751.1"/>
    <property type="molecule type" value="Genomic_DNA"/>
</dbReference>
<keyword evidence="2" id="KW-0732">Signal</keyword>
<feature type="chain" id="PRO_5012704113" description="Antifreeze glycopeptide polyprotein" evidence="2">
    <location>
        <begin position="19"/>
        <end position="523"/>
    </location>
</feature>
<dbReference type="STRING" id="633194.SAMN05421759_103262"/>
<dbReference type="Proteomes" id="UP000186684">
    <property type="component" value="Unassembled WGS sequence"/>
</dbReference>
<accession>A0A1N7LYG5</accession>
<reference evidence="4" key="1">
    <citation type="submission" date="2017-01" db="EMBL/GenBank/DDBJ databases">
        <authorList>
            <person name="Varghese N."/>
            <person name="Submissions S."/>
        </authorList>
    </citation>
    <scope>NUCLEOTIDE SEQUENCE [LARGE SCALE GENOMIC DNA]</scope>
    <source>
        <strain evidence="4">DSM 29430</strain>
    </source>
</reference>
<feature type="region of interest" description="Disordered" evidence="1">
    <location>
        <begin position="34"/>
        <end position="62"/>
    </location>
</feature>
<feature type="compositionally biased region" description="Pro residues" evidence="1">
    <location>
        <begin position="36"/>
        <end position="47"/>
    </location>
</feature>
<evidence type="ECO:0000313" key="4">
    <source>
        <dbReference type="Proteomes" id="UP000186684"/>
    </source>
</evidence>
<evidence type="ECO:0000256" key="2">
    <source>
        <dbReference type="SAM" id="SignalP"/>
    </source>
</evidence>